<dbReference type="EMBL" id="LSBJ02000003">
    <property type="protein sequence ID" value="OAQ67978.2"/>
    <property type="molecule type" value="Genomic_DNA"/>
</dbReference>
<proteinExistence type="predicted"/>
<dbReference type="AlphaFoldDB" id="A0A179FRU8"/>
<organism evidence="1 2">
    <name type="scientific">Pochonia chlamydosporia 170</name>
    <dbReference type="NCBI Taxonomy" id="1380566"/>
    <lineage>
        <taxon>Eukaryota</taxon>
        <taxon>Fungi</taxon>
        <taxon>Dikarya</taxon>
        <taxon>Ascomycota</taxon>
        <taxon>Pezizomycotina</taxon>
        <taxon>Sordariomycetes</taxon>
        <taxon>Hypocreomycetidae</taxon>
        <taxon>Hypocreales</taxon>
        <taxon>Clavicipitaceae</taxon>
        <taxon>Pochonia</taxon>
    </lineage>
</organism>
<name>A0A179FRU8_METCM</name>
<protein>
    <submittedName>
        <fullName evidence="1">Uncharacterized protein</fullName>
    </submittedName>
</protein>
<comment type="caution">
    <text evidence="1">The sequence shown here is derived from an EMBL/GenBank/DDBJ whole genome shotgun (WGS) entry which is preliminary data.</text>
</comment>
<reference evidence="1 2" key="1">
    <citation type="journal article" date="2016" name="PLoS Pathog.">
        <title>Biosynthesis of antibiotic leucinostatins in bio-control fungus Purpureocillium lilacinum and their inhibition on phytophthora revealed by genome mining.</title>
        <authorList>
            <person name="Wang G."/>
            <person name="Liu Z."/>
            <person name="Lin R."/>
            <person name="Li E."/>
            <person name="Mao Z."/>
            <person name="Ling J."/>
            <person name="Yang Y."/>
            <person name="Yin W.B."/>
            <person name="Xie B."/>
        </authorList>
    </citation>
    <scope>NUCLEOTIDE SEQUENCE [LARGE SCALE GENOMIC DNA]</scope>
    <source>
        <strain evidence="1">170</strain>
    </source>
</reference>
<sequence>MNHKRVSRVRQALHSISHRHFGRQSNNTSMSQSLRHWWKPNTCSSQHCHGSSNL</sequence>
<evidence type="ECO:0000313" key="1">
    <source>
        <dbReference type="EMBL" id="OAQ67978.2"/>
    </source>
</evidence>
<dbReference type="GeneID" id="28857506"/>
<dbReference type="KEGG" id="pchm:VFPPC_15759"/>
<gene>
    <name evidence="1" type="ORF">VFPPC_15759</name>
</gene>
<accession>A0A179FRU8</accession>
<dbReference type="Proteomes" id="UP000078397">
    <property type="component" value="Unassembled WGS sequence"/>
</dbReference>
<evidence type="ECO:0000313" key="2">
    <source>
        <dbReference type="Proteomes" id="UP000078397"/>
    </source>
</evidence>
<keyword evidence="2" id="KW-1185">Reference proteome</keyword>
<dbReference type="RefSeq" id="XP_018144828.2">
    <property type="nucleotide sequence ID" value="XM_018293512.2"/>
</dbReference>